<keyword evidence="2" id="KW-1185">Reference proteome</keyword>
<dbReference type="EMBL" id="LYOS01000001">
    <property type="protein sequence ID" value="OFV68804.1"/>
    <property type="molecule type" value="Genomic_DNA"/>
</dbReference>
<evidence type="ECO:0000313" key="2">
    <source>
        <dbReference type="Proteomes" id="UP000186940"/>
    </source>
</evidence>
<sequence>MVLAVVISVSVPFTSASTLEIRVKDASTGSLIPNSTVFFANGTTQYDSNNLNQGEYEFNNSSASGVVLYSNASSSLYHFLYVLGGDNQSTAGRDYASHSTNIGIQFLNYSICRYDVNDVQNFNITYLNSTYNIVDVPLRPAANLSIQMESPLSSENDIRATKYEYDISTGFGEYTTFTSYTRNASIPEPNATWNITDTLPDPTLPDYANLTKVYGGDNNESLLLMLQLNGSIPNSTDYEYQISINTSLGDMPDFTASYNGTTGESYLSAGGSPLETGIASISGSNISFVMDRQYFAGNESTFNVSARVDNGTLNDTASWSQYYFTTAYSPQRSYNLSIMTDTEDIVFKNSTNFVNYSRLSELTQGGVTLISPTLEKGYNVTFNFSGNTQGLTIEVRNNATNNHAPFNDSIVTLITGYNQPYGFYDDVYLPNGTYDFVFKMWGNVSAFTRNITINGSDVTVDLPQMPAVENSYMFMDDRVSEGNNITANFNIPDGFAVDEYRYHVYTYSADKLAKPTLMMSGTTSSGISIPSTGLNPGEYMLIVDAINRTHSQFIRGGQTFVLTNSRLEIRMNDMTAEPGSTVNVRVTATDLSGNVIPNMTVDLYATYPGDNQWWKVLKASNTTGSDGKTTITFTAPDHSGNYFLTFTGNANNTHYARDHRPLMVQDFKFTAYTDQEKYRLNDLVRVYLQTTEFDGTPIAGANITVAVHWNPMGNWEDVNTSISPVTTDSNGKATLNYTISNTGPCIFSLTATNGSSTSYAEAFAFVPEFEIEVDTDHNEYYEGNTVNITVSVSNQSGNTVSGLNFYHNASVSFSDPFDAGITAAMNGKNGTVVVMNPDEGTMSTINISGSTTYTGSYNTTGLDPGFYELIVILVNTTIGEPSAFEFTEFEVLGNLEMKFLSERDIFEPYKLNDSVNLSVYVTNLNGTAVSNGTLNFSVGMPWELFMPEDERDALGIPGPRITRTGLSILNGTGWINFTLDSDNFTGNTSIPMRDMRMVGTPPFIIEAEASGNGESCIEEIPIFITDLSVSITTDAFEYQTSDTVQFTINVTNSTGPCDVTLQTDMGTPGKLIVFGPGDEYELNVTHESTGNYTATYDTSNGISGEYFALVIASDGSTVAGGGVPFFVKSFDVTISSANETTAGSTINTTIGAGGATTPAKVEVLLLSPSHRILDYNETTATSMPVSVTLDLPQTAQPGIYSIKAIVTAADGSMGAKERSIDVTNSNIDAEIIVQNATANTTTFTLNETVNITVIYEGINTTTLKIFNETGEIVESDTVTQSNTTIQYTPGATGTYYIRLDTSSTIAIASKAFMVRS</sequence>
<protein>
    <submittedName>
        <fullName evidence="1">Uncharacterized protein</fullName>
    </submittedName>
</protein>
<dbReference type="InterPro" id="IPR013783">
    <property type="entry name" value="Ig-like_fold"/>
</dbReference>
<reference evidence="1" key="1">
    <citation type="submission" date="2016-05" db="EMBL/GenBank/DDBJ databases">
        <title>Microbial consortia oxidize butane by reversing methanogenesis.</title>
        <authorList>
            <person name="Laso-Perez R."/>
            <person name="Richter M."/>
            <person name="Wegener G."/>
            <person name="Musat F."/>
        </authorList>
    </citation>
    <scope>NUCLEOTIDE SEQUENCE [LARGE SCALE GENOMIC DNA]</scope>
    <source>
        <strain evidence="1">BOX2</strain>
    </source>
</reference>
<dbReference type="InterPro" id="IPR008964">
    <property type="entry name" value="Invasin/intimin_cell_adhesion"/>
</dbReference>
<accession>A0A1F2PCP9</accession>
<dbReference type="PATRIC" id="fig|1838285.3.peg.487"/>
<dbReference type="Proteomes" id="UP000186940">
    <property type="component" value="Unassembled WGS sequence"/>
</dbReference>
<dbReference type="SUPFAM" id="SSF49373">
    <property type="entry name" value="Invasin/intimin cell-adhesion fragments"/>
    <property type="match status" value="2"/>
</dbReference>
<dbReference type="STRING" id="1838285.SCAL_000480"/>
<name>A0A1F2PCP9_9EURY</name>
<comment type="caution">
    <text evidence="1">The sequence shown here is derived from an EMBL/GenBank/DDBJ whole genome shotgun (WGS) entry which is preliminary data.</text>
</comment>
<gene>
    <name evidence="1" type="ORF">SCAL_000480</name>
</gene>
<organism evidence="1 2">
    <name type="scientific">Candidatus Syntropharchaeum caldarium</name>
    <dbReference type="NCBI Taxonomy" id="1838285"/>
    <lineage>
        <taxon>Archaea</taxon>
        <taxon>Methanobacteriati</taxon>
        <taxon>Methanobacteriota</taxon>
        <taxon>Stenosarchaea group</taxon>
        <taxon>Methanomicrobia</taxon>
        <taxon>Methanosarcinales</taxon>
        <taxon>ANME-2 cluster</taxon>
        <taxon>Candidatus Syntropharchaeum</taxon>
    </lineage>
</organism>
<dbReference type="Gene3D" id="2.60.40.10">
    <property type="entry name" value="Immunoglobulins"/>
    <property type="match status" value="1"/>
</dbReference>
<evidence type="ECO:0000313" key="1">
    <source>
        <dbReference type="EMBL" id="OFV68804.1"/>
    </source>
</evidence>
<proteinExistence type="predicted"/>